<reference evidence="3" key="1">
    <citation type="submission" date="2021-02" db="EMBL/GenBank/DDBJ databases">
        <title>Comparative genomics reveals that relaxation of natural selection precedes convergent phenotypic evolution of cavefish.</title>
        <authorList>
            <person name="Peng Z."/>
        </authorList>
    </citation>
    <scope>NUCLEOTIDE SEQUENCE</scope>
    <source>
        <tissue evidence="3">Muscle</tissue>
    </source>
</reference>
<comment type="caution">
    <text evidence="3">The sequence shown here is derived from an EMBL/GenBank/DDBJ whole genome shotgun (WGS) entry which is preliminary data.</text>
</comment>
<dbReference type="EMBL" id="JAFHDT010000025">
    <property type="protein sequence ID" value="KAI7791551.1"/>
    <property type="molecule type" value="Genomic_DNA"/>
</dbReference>
<evidence type="ECO:0000259" key="2">
    <source>
        <dbReference type="SMART" id="SM00409"/>
    </source>
</evidence>
<dbReference type="AlphaFoldDB" id="A0A9W7W8W0"/>
<organism evidence="3 4">
    <name type="scientific">Triplophysa rosa</name>
    <name type="common">Cave loach</name>
    <dbReference type="NCBI Taxonomy" id="992332"/>
    <lineage>
        <taxon>Eukaryota</taxon>
        <taxon>Metazoa</taxon>
        <taxon>Chordata</taxon>
        <taxon>Craniata</taxon>
        <taxon>Vertebrata</taxon>
        <taxon>Euteleostomi</taxon>
        <taxon>Actinopterygii</taxon>
        <taxon>Neopterygii</taxon>
        <taxon>Teleostei</taxon>
        <taxon>Ostariophysi</taxon>
        <taxon>Cypriniformes</taxon>
        <taxon>Nemacheilidae</taxon>
        <taxon>Triplophysa</taxon>
    </lineage>
</organism>
<dbReference type="PANTHER" id="PTHR21063:SF4">
    <property type="entry name" value="CD48 ANTIGEN-RELATED"/>
    <property type="match status" value="1"/>
</dbReference>
<evidence type="ECO:0000313" key="4">
    <source>
        <dbReference type="Proteomes" id="UP001059041"/>
    </source>
</evidence>
<dbReference type="SUPFAM" id="SSF48726">
    <property type="entry name" value="Immunoglobulin"/>
    <property type="match status" value="1"/>
</dbReference>
<name>A0A9W7W8W0_TRIRA</name>
<dbReference type="Pfam" id="PF07686">
    <property type="entry name" value="V-set"/>
    <property type="match status" value="1"/>
</dbReference>
<accession>A0A9W7W8W0</accession>
<keyword evidence="4" id="KW-1185">Reference proteome</keyword>
<dbReference type="InterPro" id="IPR003599">
    <property type="entry name" value="Ig_sub"/>
</dbReference>
<dbReference type="InterPro" id="IPR036179">
    <property type="entry name" value="Ig-like_dom_sf"/>
</dbReference>
<sequence length="189" mass="21435">MALIDIFGVFGVDEVSVKEGESVTLHINPKEIQRADELLWFFNDETTFIAKIDIEVNKSSVPGNEDDERFRNKLKLDHQTGSLTISDVRSTNTGVYHLQISRRSGISDKRFNVTLSVTDQRSHWRITGPVLAVVLLLVLLGVSVIIYKHYRKIITPQCDINPHDTYYTCEPKTSNTTSSLSLNTECYKC</sequence>
<dbReference type="Gene3D" id="2.60.40.10">
    <property type="entry name" value="Immunoglobulins"/>
    <property type="match status" value="1"/>
</dbReference>
<gene>
    <name evidence="3" type="ORF">IRJ41_021862</name>
</gene>
<dbReference type="SMART" id="SM00409">
    <property type="entry name" value="IG"/>
    <property type="match status" value="1"/>
</dbReference>
<dbReference type="PANTHER" id="PTHR21063">
    <property type="entry name" value="LFA-3"/>
    <property type="match status" value="1"/>
</dbReference>
<feature type="transmembrane region" description="Helical" evidence="1">
    <location>
        <begin position="126"/>
        <end position="147"/>
    </location>
</feature>
<evidence type="ECO:0000313" key="3">
    <source>
        <dbReference type="EMBL" id="KAI7791551.1"/>
    </source>
</evidence>
<keyword evidence="1" id="KW-0472">Membrane</keyword>
<keyword evidence="1" id="KW-1133">Transmembrane helix</keyword>
<evidence type="ECO:0000256" key="1">
    <source>
        <dbReference type="SAM" id="Phobius"/>
    </source>
</evidence>
<keyword evidence="1" id="KW-0812">Transmembrane</keyword>
<proteinExistence type="predicted"/>
<dbReference type="Proteomes" id="UP001059041">
    <property type="component" value="Linkage Group LG25"/>
</dbReference>
<dbReference type="InterPro" id="IPR013106">
    <property type="entry name" value="Ig_V-set"/>
</dbReference>
<feature type="domain" description="Immunoglobulin" evidence="2">
    <location>
        <begin position="12"/>
        <end position="118"/>
    </location>
</feature>
<protein>
    <recommendedName>
        <fullName evidence="2">Immunoglobulin domain-containing protein</fullName>
    </recommendedName>
</protein>
<dbReference type="InterPro" id="IPR013783">
    <property type="entry name" value="Ig-like_fold"/>
</dbReference>